<feature type="binding site" evidence="4">
    <location>
        <position position="20"/>
    </location>
    <ligand>
        <name>3-amino-2-oxopropyl phosphate</name>
        <dbReference type="ChEBI" id="CHEBI:57279"/>
    </ligand>
</feature>
<dbReference type="Gene3D" id="3.20.20.70">
    <property type="entry name" value="Aldolase class I"/>
    <property type="match status" value="1"/>
</dbReference>
<dbReference type="Proteomes" id="UP000287447">
    <property type="component" value="Unassembled WGS sequence"/>
</dbReference>
<dbReference type="GO" id="GO:0008615">
    <property type="term" value="P:pyridoxine biosynthetic process"/>
    <property type="evidence" value="ECO:0007669"/>
    <property type="project" value="UniProtKB-UniRule"/>
</dbReference>
<feature type="active site" description="Proton acceptor" evidence="4">
    <location>
        <position position="56"/>
    </location>
</feature>
<feature type="binding site" evidence="4">
    <location>
        <position position="58"/>
    </location>
    <ligand>
        <name>1-deoxy-D-xylulose 5-phosphate</name>
        <dbReference type="ChEBI" id="CHEBI:57792"/>
    </ligand>
</feature>
<dbReference type="NCBIfam" id="TIGR00559">
    <property type="entry name" value="pdxJ"/>
    <property type="match status" value="1"/>
</dbReference>
<keyword evidence="7" id="KW-1185">Reference proteome</keyword>
<dbReference type="GO" id="GO:0033856">
    <property type="term" value="F:pyridoxine 5'-phosphate synthase activity"/>
    <property type="evidence" value="ECO:0007669"/>
    <property type="project" value="UniProtKB-UniRule"/>
</dbReference>
<protein>
    <recommendedName>
        <fullName evidence="4 5">Pyridoxine 5'-phosphate synthase</fullName>
        <shortName evidence="4">PNP synthase</shortName>
        <ecNumber evidence="4 5">2.6.99.2</ecNumber>
    </recommendedName>
</protein>
<feature type="binding site" evidence="4">
    <location>
        <begin position="231"/>
        <end position="232"/>
    </location>
    <ligand>
        <name>3-amino-2-oxopropyl phosphate</name>
        <dbReference type="ChEBI" id="CHEBI:57279"/>
    </ligand>
</feature>
<keyword evidence="3 4" id="KW-0664">Pyridoxine biosynthesis</keyword>
<evidence type="ECO:0000313" key="7">
    <source>
        <dbReference type="Proteomes" id="UP000287447"/>
    </source>
</evidence>
<dbReference type="NCBIfam" id="NF003626">
    <property type="entry name" value="PRK05265.1-4"/>
    <property type="match status" value="1"/>
</dbReference>
<evidence type="ECO:0000256" key="1">
    <source>
        <dbReference type="ARBA" id="ARBA00022490"/>
    </source>
</evidence>
<feature type="site" description="Transition state stabilizer" evidence="4">
    <location>
        <position position="168"/>
    </location>
</feature>
<sequence length="256" mass="27734">MNKSNSGQPSSRIMTNLSINLNKIALLRNQRHVGYPSVTKAAETVIAAGAHGITVHPRPDERHIRRTDVYELSELLKSHPGIEYNIEGNPYPDYMQLCRDVRPTQATLVPDAPDVATSDDGWDVFAEAERLRPIIGELQSMGCRVSLFMNPDPAAMAQVANLGAKRIELYTGPWADAFGTPAEQEVLAQYSESAAAAVAEGLEINAGHDLTTENLPAFKAALPQLDEVSIGHAFTSDALWIGMEESVKGFLKALGA</sequence>
<gene>
    <name evidence="4" type="primary">pdxJ</name>
    <name evidence="6" type="ORF">EOI86_01680</name>
</gene>
<dbReference type="PANTHER" id="PTHR30456">
    <property type="entry name" value="PYRIDOXINE 5'-PHOSPHATE SYNTHASE"/>
    <property type="match status" value="1"/>
</dbReference>
<dbReference type="InterPro" id="IPR004569">
    <property type="entry name" value="PyrdxlP_synth_PdxJ"/>
</dbReference>
<comment type="caution">
    <text evidence="6">The sequence shown here is derived from an EMBL/GenBank/DDBJ whole genome shotgun (WGS) entry which is preliminary data.</text>
</comment>
<dbReference type="InterPro" id="IPR036130">
    <property type="entry name" value="Pyridoxine-5'_phos_synth"/>
</dbReference>
<comment type="pathway">
    <text evidence="4">Cofactor biosynthesis; pyridoxine 5'-phosphate biosynthesis; pyridoxine 5'-phosphate from D-erythrose 4-phosphate: step 5/5.</text>
</comment>
<keyword evidence="1 4" id="KW-0963">Cytoplasm</keyword>
<comment type="subcellular location">
    <subcellularLocation>
        <location evidence="4">Cytoplasm</location>
    </subcellularLocation>
</comment>
<dbReference type="EMBL" id="SADE01000001">
    <property type="protein sequence ID" value="RVU38040.1"/>
    <property type="molecule type" value="Genomic_DNA"/>
</dbReference>
<dbReference type="OrthoDB" id="9806590at2"/>
<dbReference type="EC" id="2.6.99.2" evidence="4 5"/>
<dbReference type="CDD" id="cd00003">
    <property type="entry name" value="PNPsynthase"/>
    <property type="match status" value="1"/>
</dbReference>
<feature type="active site" description="Proton donor" evidence="4">
    <location>
        <position position="208"/>
    </location>
</feature>
<dbReference type="GO" id="GO:0005829">
    <property type="term" value="C:cytosol"/>
    <property type="evidence" value="ECO:0007669"/>
    <property type="project" value="TreeGrafter"/>
</dbReference>
<feature type="binding site" evidence="4">
    <location>
        <position position="117"/>
    </location>
    <ligand>
        <name>1-deoxy-D-xylulose 5-phosphate</name>
        <dbReference type="ChEBI" id="CHEBI:57792"/>
    </ligand>
</feature>
<reference evidence="7" key="1">
    <citation type="submission" date="2019-01" db="EMBL/GenBank/DDBJ databases">
        <title>Gri0909 isolated from a small marine red alga.</title>
        <authorList>
            <person name="Kim J."/>
            <person name="Jeong S.E."/>
            <person name="Jeon C.O."/>
        </authorList>
    </citation>
    <scope>NUCLEOTIDE SEQUENCE [LARGE SCALE GENOMIC DNA]</scope>
    <source>
        <strain evidence="7">Gri0909</strain>
    </source>
</reference>
<evidence type="ECO:0000256" key="2">
    <source>
        <dbReference type="ARBA" id="ARBA00022679"/>
    </source>
</evidence>
<name>A0A3S2ZAC7_9PROT</name>
<dbReference type="PANTHER" id="PTHR30456:SF0">
    <property type="entry name" value="PYRIDOXINE 5'-PHOSPHATE SYNTHASE"/>
    <property type="match status" value="1"/>
</dbReference>
<accession>A0A3S2ZAC7</accession>
<keyword evidence="2 4" id="KW-0808">Transferase</keyword>
<comment type="caution">
    <text evidence="4">Lacks conserved residue(s) required for the propagation of feature annotation.</text>
</comment>
<evidence type="ECO:0000256" key="3">
    <source>
        <dbReference type="ARBA" id="ARBA00023096"/>
    </source>
</evidence>
<dbReference type="Pfam" id="PF03740">
    <property type="entry name" value="PdxJ"/>
    <property type="match status" value="1"/>
</dbReference>
<dbReference type="SUPFAM" id="SSF63892">
    <property type="entry name" value="Pyridoxine 5'-phosphate synthase"/>
    <property type="match status" value="1"/>
</dbReference>
<proteinExistence type="inferred from homology"/>
<dbReference type="InterPro" id="IPR013785">
    <property type="entry name" value="Aldolase_TIM"/>
</dbReference>
<feature type="active site" description="Proton acceptor" evidence="4">
    <location>
        <position position="87"/>
    </location>
</feature>
<dbReference type="HAMAP" id="MF_00279">
    <property type="entry name" value="PdxJ"/>
    <property type="match status" value="1"/>
</dbReference>
<evidence type="ECO:0000256" key="5">
    <source>
        <dbReference type="NCBIfam" id="TIGR00559"/>
    </source>
</evidence>
<feature type="binding site" evidence="4">
    <location>
        <position position="63"/>
    </location>
    <ligand>
        <name>1-deoxy-D-xylulose 5-phosphate</name>
        <dbReference type="ChEBI" id="CHEBI:57792"/>
    </ligand>
</feature>
<dbReference type="UniPathway" id="UPA00244">
    <property type="reaction ID" value="UER00313"/>
</dbReference>
<evidence type="ECO:0000256" key="4">
    <source>
        <dbReference type="HAMAP-Rule" id="MF_00279"/>
    </source>
</evidence>
<feature type="binding site" evidence="4">
    <location>
        <position position="209"/>
    </location>
    <ligand>
        <name>3-amino-2-oxopropyl phosphate</name>
        <dbReference type="ChEBI" id="CHEBI:57279"/>
    </ligand>
</feature>
<comment type="function">
    <text evidence="4">Catalyzes the complicated ring closure reaction between the two acyclic compounds 1-deoxy-D-xylulose-5-phosphate (DXP) and 3-amino-2-oxopropyl phosphate (1-amino-acetone-3-phosphate or AAP) to form pyridoxine 5'-phosphate (PNP) and inorganic phosphate.</text>
</comment>
<organism evidence="6 7">
    <name type="scientific">Hwanghaeella grinnelliae</name>
    <dbReference type="NCBI Taxonomy" id="2500179"/>
    <lineage>
        <taxon>Bacteria</taxon>
        <taxon>Pseudomonadati</taxon>
        <taxon>Pseudomonadota</taxon>
        <taxon>Alphaproteobacteria</taxon>
        <taxon>Rhodospirillales</taxon>
        <taxon>Rhodospirillaceae</taxon>
        <taxon>Hwanghaeella</taxon>
    </lineage>
</organism>
<feature type="binding site" evidence="4">
    <location>
        <position position="31"/>
    </location>
    <ligand>
        <name>3-amino-2-oxopropyl phosphate</name>
        <dbReference type="ChEBI" id="CHEBI:57279"/>
    </ligand>
</feature>
<dbReference type="AlphaFoldDB" id="A0A3S2ZAC7"/>
<comment type="catalytic activity">
    <reaction evidence="4">
        <text>3-amino-2-oxopropyl phosphate + 1-deoxy-D-xylulose 5-phosphate = pyridoxine 5'-phosphate + phosphate + 2 H2O + H(+)</text>
        <dbReference type="Rhea" id="RHEA:15265"/>
        <dbReference type="ChEBI" id="CHEBI:15377"/>
        <dbReference type="ChEBI" id="CHEBI:15378"/>
        <dbReference type="ChEBI" id="CHEBI:43474"/>
        <dbReference type="ChEBI" id="CHEBI:57279"/>
        <dbReference type="ChEBI" id="CHEBI:57792"/>
        <dbReference type="ChEBI" id="CHEBI:58589"/>
        <dbReference type="EC" id="2.6.99.2"/>
    </reaction>
</comment>
<evidence type="ECO:0000313" key="6">
    <source>
        <dbReference type="EMBL" id="RVU38040.1"/>
    </source>
</evidence>
<comment type="similarity">
    <text evidence="4">Belongs to the PNP synthase family.</text>
</comment>
<comment type="subunit">
    <text evidence="4">Homooctamer; tetramer of dimers.</text>
</comment>